<name>F5Z599_ALTNA</name>
<protein>
    <submittedName>
        <fullName evidence="1">Uncharacterized protein</fullName>
    </submittedName>
</protein>
<evidence type="ECO:0000313" key="1">
    <source>
        <dbReference type="EMBL" id="AEF04745.1"/>
    </source>
</evidence>
<dbReference type="EMBL" id="CP002339">
    <property type="protein sequence ID" value="AEF04745.1"/>
    <property type="molecule type" value="Genomic_DNA"/>
</dbReference>
<gene>
    <name evidence="1" type="ordered locus">ambt_16190</name>
</gene>
<organism evidence="1 2">
    <name type="scientific">Alteromonas naphthalenivorans</name>
    <dbReference type="NCBI Taxonomy" id="715451"/>
    <lineage>
        <taxon>Bacteria</taxon>
        <taxon>Pseudomonadati</taxon>
        <taxon>Pseudomonadota</taxon>
        <taxon>Gammaproteobacteria</taxon>
        <taxon>Alteromonadales</taxon>
        <taxon>Alteromonadaceae</taxon>
        <taxon>Alteromonas/Salinimonas group</taxon>
        <taxon>Alteromonas</taxon>
    </lineage>
</organism>
<keyword evidence="2" id="KW-1185">Reference proteome</keyword>
<dbReference type="Proteomes" id="UP000000683">
    <property type="component" value="Chromosome"/>
</dbReference>
<dbReference type="AlphaFoldDB" id="F5Z599"/>
<sequence>MQVVTFTHDAEEKPGLFKMGRWQVQPSRAYSGKVTSSKQTY</sequence>
<dbReference type="KEGG" id="alt:ambt_16190"/>
<proteinExistence type="predicted"/>
<evidence type="ECO:0000313" key="2">
    <source>
        <dbReference type="Proteomes" id="UP000000683"/>
    </source>
</evidence>
<accession>F5Z599</accession>
<reference evidence="1 2" key="1">
    <citation type="journal article" date="2011" name="J. Bacteriol.">
        <title>Complete genome sequence of the polycyclic aromatic hydrocarbon-degrading bacterium Alteromonas sp. strain SN2.</title>
        <authorList>
            <person name="Jin H.M."/>
            <person name="Jeong H."/>
            <person name="Moon E.J."/>
            <person name="Math R.K."/>
            <person name="Lee K."/>
            <person name="Kim H.J."/>
            <person name="Jeon C.O."/>
            <person name="Oh T.K."/>
            <person name="Kim J.F."/>
        </authorList>
    </citation>
    <scope>NUCLEOTIDE SEQUENCE [LARGE SCALE GENOMIC DNA]</scope>
    <source>
        <strain evidence="2">JCM 17741 / KACC 18427 / KCTC 11700BP / SN2</strain>
    </source>
</reference>
<dbReference type="HOGENOM" id="CLU_3264750_0_0_6"/>